<sequence length="66" mass="7596">MIKKQLRGLLREILKRHLIDESVTWIDVKAKPLDRFQKKFGQKRTQDGPTKPDLSAPNRNAVASRG</sequence>
<protein>
    <submittedName>
        <fullName evidence="2">Uncharacterized protein</fullName>
    </submittedName>
</protein>
<dbReference type="Proteomes" id="UP000013909">
    <property type="component" value="Unassembled WGS sequence"/>
</dbReference>
<gene>
    <name evidence="2" type="ORF">ADIS_3475</name>
</gene>
<reference evidence="2 3" key="1">
    <citation type="submission" date="2013-02" db="EMBL/GenBank/DDBJ databases">
        <title>A novel strain isolated from Lonar lake, Maharashtra, India.</title>
        <authorList>
            <person name="Singh A."/>
        </authorList>
    </citation>
    <scope>NUCLEOTIDE SEQUENCE [LARGE SCALE GENOMIC DNA]</scope>
    <source>
        <strain evidence="2 3">AK24</strain>
    </source>
</reference>
<name>R7ZQI7_9BACT</name>
<evidence type="ECO:0000313" key="2">
    <source>
        <dbReference type="EMBL" id="EON76347.1"/>
    </source>
</evidence>
<dbReference type="AlphaFoldDB" id="R7ZQI7"/>
<proteinExistence type="predicted"/>
<organism evidence="2 3">
    <name type="scientific">Lunatimonas lonarensis</name>
    <dbReference type="NCBI Taxonomy" id="1232681"/>
    <lineage>
        <taxon>Bacteria</taxon>
        <taxon>Pseudomonadati</taxon>
        <taxon>Bacteroidota</taxon>
        <taxon>Cytophagia</taxon>
        <taxon>Cytophagales</taxon>
        <taxon>Cyclobacteriaceae</taxon>
    </lineage>
</organism>
<keyword evidence="3" id="KW-1185">Reference proteome</keyword>
<comment type="caution">
    <text evidence="2">The sequence shown here is derived from an EMBL/GenBank/DDBJ whole genome shotgun (WGS) entry which is preliminary data.</text>
</comment>
<feature type="region of interest" description="Disordered" evidence="1">
    <location>
        <begin position="37"/>
        <end position="66"/>
    </location>
</feature>
<evidence type="ECO:0000256" key="1">
    <source>
        <dbReference type="SAM" id="MobiDB-lite"/>
    </source>
</evidence>
<accession>R7ZQI7</accession>
<dbReference type="EMBL" id="AQHR01000088">
    <property type="protein sequence ID" value="EON76347.1"/>
    <property type="molecule type" value="Genomic_DNA"/>
</dbReference>
<evidence type="ECO:0000313" key="3">
    <source>
        <dbReference type="Proteomes" id="UP000013909"/>
    </source>
</evidence>